<name>A0A6C0EW98_9ZZZZ</name>
<proteinExistence type="predicted"/>
<dbReference type="AlphaFoldDB" id="A0A6C0EW98"/>
<dbReference type="EMBL" id="MN738961">
    <property type="protein sequence ID" value="QHT33258.1"/>
    <property type="molecule type" value="Genomic_DNA"/>
</dbReference>
<evidence type="ECO:0008006" key="2">
    <source>
        <dbReference type="Google" id="ProtNLM"/>
    </source>
</evidence>
<organism evidence="1">
    <name type="scientific">viral metagenome</name>
    <dbReference type="NCBI Taxonomy" id="1070528"/>
    <lineage>
        <taxon>unclassified sequences</taxon>
        <taxon>metagenomes</taxon>
        <taxon>organismal metagenomes</taxon>
    </lineage>
</organism>
<accession>A0A6C0EW98</accession>
<reference evidence="1" key="1">
    <citation type="journal article" date="2020" name="Nature">
        <title>Giant virus diversity and host interactions through global metagenomics.</title>
        <authorList>
            <person name="Schulz F."/>
            <person name="Roux S."/>
            <person name="Paez-Espino D."/>
            <person name="Jungbluth S."/>
            <person name="Walsh D.A."/>
            <person name="Denef V.J."/>
            <person name="McMahon K.D."/>
            <person name="Konstantinidis K.T."/>
            <person name="Eloe-Fadrosh E.A."/>
            <person name="Kyrpides N.C."/>
            <person name="Woyke T."/>
        </authorList>
    </citation>
    <scope>NUCLEOTIDE SEQUENCE</scope>
    <source>
        <strain evidence="1">GVMAG-M-3300009161-34</strain>
    </source>
</reference>
<evidence type="ECO:0000313" key="1">
    <source>
        <dbReference type="EMBL" id="QHT33258.1"/>
    </source>
</evidence>
<sequence length="339" mass="40192">MSSALESMDLDINNYELTDILNLFKLPVMFDEKHLRQAKVIVLQMHPDKSRLPKEYFLFFTKAYKILYEIYKVRFPGEKKYKEDKFSYTAVIERELNQNKTKTSHNAEDREYHKTHEEAYKKIQKMDASNFSQWFNEKFEKFRLHDEEQDNGYEEWFRGAKSGNQEEEDEEYADEVGYGSQELGGTWAERNERIERKKMALRNKMALVQRNEIQTANSSGGGGYYGLGREAPQEYSSGLFSSLQYEDLKKAHTETVIPVTAADFEARKKYASTNEMQTFRDTERLNYNYSKEAHTTKLDRETAMQVEQDMQRAYRLAKQDEIVREINKKFNSEFYQLTN</sequence>
<protein>
    <recommendedName>
        <fullName evidence="2">J domain-containing protein</fullName>
    </recommendedName>
</protein>